<keyword evidence="2" id="KW-1185">Reference proteome</keyword>
<proteinExistence type="predicted"/>
<protein>
    <submittedName>
        <fullName evidence="1">Uncharacterized protein</fullName>
    </submittedName>
</protein>
<evidence type="ECO:0000313" key="1">
    <source>
        <dbReference type="EMBL" id="MBP2058663.1"/>
    </source>
</evidence>
<organism evidence="1 2">
    <name type="scientific">Lactobacillus colini</name>
    <dbReference type="NCBI Taxonomy" id="1819254"/>
    <lineage>
        <taxon>Bacteria</taxon>
        <taxon>Bacillati</taxon>
        <taxon>Bacillota</taxon>
        <taxon>Bacilli</taxon>
        <taxon>Lactobacillales</taxon>
        <taxon>Lactobacillaceae</taxon>
        <taxon>Lactobacillus</taxon>
    </lineage>
</organism>
<gene>
    <name evidence="1" type="ORF">J2Z60_001851</name>
</gene>
<dbReference type="EMBL" id="JAGGLU010000012">
    <property type="protein sequence ID" value="MBP2058663.1"/>
    <property type="molecule type" value="Genomic_DNA"/>
</dbReference>
<evidence type="ECO:0000313" key="2">
    <source>
        <dbReference type="Proteomes" id="UP001519292"/>
    </source>
</evidence>
<dbReference type="Proteomes" id="UP001519292">
    <property type="component" value="Unassembled WGS sequence"/>
</dbReference>
<dbReference type="RefSeq" id="WP_209687392.1">
    <property type="nucleotide sequence ID" value="NZ_JAGGLU010000012.1"/>
</dbReference>
<name>A0ABS4MGD7_9LACO</name>
<sequence>MMDSEQELIESTIYLLTDSVISVNSAFQSDEFQRQFAAFSLPQKLAYYTTKMLVDSTITFGKEAKPSIDSYNTMIDNTDGIQEFIVHVVEHSDRIPQFEFFSNFYNYYKKIQTSLNS</sequence>
<accession>A0ABS4MGD7</accession>
<comment type="caution">
    <text evidence="1">The sequence shown here is derived from an EMBL/GenBank/DDBJ whole genome shotgun (WGS) entry which is preliminary data.</text>
</comment>
<reference evidence="1 2" key="1">
    <citation type="submission" date="2021-03" db="EMBL/GenBank/DDBJ databases">
        <title>Genomic Encyclopedia of Type Strains, Phase IV (KMG-IV): sequencing the most valuable type-strain genomes for metagenomic binning, comparative biology and taxonomic classification.</title>
        <authorList>
            <person name="Goeker M."/>
        </authorList>
    </citation>
    <scope>NUCLEOTIDE SEQUENCE [LARGE SCALE GENOMIC DNA]</scope>
    <source>
        <strain evidence="1 2">DSM 101872</strain>
    </source>
</reference>